<protein>
    <recommendedName>
        <fullName evidence="2">histidine kinase</fullName>
        <ecNumber evidence="2">2.7.13.3</ecNumber>
    </recommendedName>
</protein>
<dbReference type="Pfam" id="PF00512">
    <property type="entry name" value="HisKA"/>
    <property type="match status" value="1"/>
</dbReference>
<dbReference type="InterPro" id="IPR013656">
    <property type="entry name" value="PAS_4"/>
</dbReference>
<evidence type="ECO:0000256" key="2">
    <source>
        <dbReference type="ARBA" id="ARBA00012438"/>
    </source>
</evidence>
<dbReference type="EMBL" id="VDFU01000016">
    <property type="protein sequence ID" value="TNC48558.1"/>
    <property type="molecule type" value="Genomic_DNA"/>
</dbReference>
<dbReference type="GO" id="GO:0000155">
    <property type="term" value="F:phosphorelay sensor kinase activity"/>
    <property type="evidence" value="ECO:0007669"/>
    <property type="project" value="InterPro"/>
</dbReference>
<organism evidence="5 6">
    <name type="scientific">Rubellimicrobium rubrum</name>
    <dbReference type="NCBI Taxonomy" id="2585369"/>
    <lineage>
        <taxon>Bacteria</taxon>
        <taxon>Pseudomonadati</taxon>
        <taxon>Pseudomonadota</taxon>
        <taxon>Alphaproteobacteria</taxon>
        <taxon>Rhodobacterales</taxon>
        <taxon>Roseobacteraceae</taxon>
        <taxon>Rubellimicrobium</taxon>
    </lineage>
</organism>
<dbReference type="PANTHER" id="PTHR43065:SF42">
    <property type="entry name" value="TWO-COMPONENT SENSOR PPRA"/>
    <property type="match status" value="1"/>
</dbReference>
<dbReference type="SMART" id="SM00388">
    <property type="entry name" value="HisKA"/>
    <property type="match status" value="1"/>
</dbReference>
<dbReference type="InterPro" id="IPR036097">
    <property type="entry name" value="HisK_dim/P_sf"/>
</dbReference>
<reference evidence="5 6" key="1">
    <citation type="submission" date="2019-06" db="EMBL/GenBank/DDBJ databases">
        <title>YIM 131921 draft genome.</title>
        <authorList>
            <person name="Jiang L."/>
        </authorList>
    </citation>
    <scope>NUCLEOTIDE SEQUENCE [LARGE SCALE GENOMIC DNA]</scope>
    <source>
        <strain evidence="5 6">YIM 131921</strain>
    </source>
</reference>
<evidence type="ECO:0000259" key="4">
    <source>
        <dbReference type="SMART" id="SM00388"/>
    </source>
</evidence>
<dbReference type="CDD" id="cd00082">
    <property type="entry name" value="HisKA"/>
    <property type="match status" value="1"/>
</dbReference>
<gene>
    <name evidence="5" type="ORF">FHG66_13505</name>
</gene>
<dbReference type="Gene3D" id="1.10.287.130">
    <property type="match status" value="1"/>
</dbReference>
<dbReference type="OrthoDB" id="9796100at2"/>
<dbReference type="Pfam" id="PF08448">
    <property type="entry name" value="PAS_4"/>
    <property type="match status" value="1"/>
</dbReference>
<feature type="domain" description="Signal transduction histidine kinase dimerisation/phosphoacceptor" evidence="4">
    <location>
        <begin position="283"/>
        <end position="349"/>
    </location>
</feature>
<dbReference type="PANTHER" id="PTHR43065">
    <property type="entry name" value="SENSOR HISTIDINE KINASE"/>
    <property type="match status" value="1"/>
</dbReference>
<feature type="compositionally biased region" description="Basic residues" evidence="3">
    <location>
        <begin position="38"/>
        <end position="54"/>
    </location>
</feature>
<proteinExistence type="predicted"/>
<evidence type="ECO:0000256" key="3">
    <source>
        <dbReference type="SAM" id="MobiDB-lite"/>
    </source>
</evidence>
<comment type="caution">
    <text evidence="5">The sequence shown here is derived from an EMBL/GenBank/DDBJ whole genome shotgun (WGS) entry which is preliminary data.</text>
</comment>
<evidence type="ECO:0000313" key="6">
    <source>
        <dbReference type="Proteomes" id="UP000305887"/>
    </source>
</evidence>
<evidence type="ECO:0000256" key="1">
    <source>
        <dbReference type="ARBA" id="ARBA00000085"/>
    </source>
</evidence>
<dbReference type="Proteomes" id="UP000305887">
    <property type="component" value="Unassembled WGS sequence"/>
</dbReference>
<dbReference type="InterPro" id="IPR003661">
    <property type="entry name" value="HisK_dim/P_dom"/>
</dbReference>
<dbReference type="AlphaFoldDB" id="A0A5C4MV86"/>
<comment type="catalytic activity">
    <reaction evidence="1">
        <text>ATP + protein L-histidine = ADP + protein N-phospho-L-histidine.</text>
        <dbReference type="EC" id="2.7.13.3"/>
    </reaction>
</comment>
<dbReference type="EC" id="2.7.13.3" evidence="2"/>
<keyword evidence="6" id="KW-1185">Reference proteome</keyword>
<evidence type="ECO:0000313" key="5">
    <source>
        <dbReference type="EMBL" id="TNC48558.1"/>
    </source>
</evidence>
<name>A0A5C4MV86_9RHOB</name>
<sequence length="389" mass="42291">MLNERGQRRPDDVAVLVVDRLDAGAVHRHELAPEHAHPARLRLPRQPPRWRQRSPRPSCLPPPWWSTPSHPEGPVICGAAVSSTVTREEDQGPRGRVHRKPALVRAAGHRLGHAFAGREGVDCRDALVHRLGRGGRPGSARGSGDPGSVLVAVEDRYCHRLLAGVAADVGGPDDQDVGVVRVRVGRLLIIGCDLVADLPGLRAQVTELWGRALAGQEFVVVEEFGGVARERVGYEIRSDVLRDRNGRQIGATQTAHDATDRVRAQAELEQAREALRQSQKMEAMGQLTGEVAHDVNNLLTPIVGSLDRLQRNGVGDERDRRLINGAMQSAERAATLMQKLLAFAHRQPLQAAAVDLGTLVRGMAELVARTSGPHVRLELDLAPESKTSL</sequence>
<feature type="region of interest" description="Disordered" evidence="3">
    <location>
        <begin position="29"/>
        <end position="57"/>
    </location>
</feature>
<accession>A0A5C4MV86</accession>
<dbReference type="SUPFAM" id="SSF47384">
    <property type="entry name" value="Homodimeric domain of signal transducing histidine kinase"/>
    <property type="match status" value="1"/>
</dbReference>
<dbReference type="Gene3D" id="3.30.450.20">
    <property type="entry name" value="PAS domain"/>
    <property type="match status" value="1"/>
</dbReference>